<keyword evidence="2" id="KW-1133">Transmembrane helix</keyword>
<evidence type="ECO:0000256" key="2">
    <source>
        <dbReference type="SAM" id="Phobius"/>
    </source>
</evidence>
<keyword evidence="2" id="KW-0812">Transmembrane</keyword>
<feature type="region of interest" description="Disordered" evidence="1">
    <location>
        <begin position="1"/>
        <end position="27"/>
    </location>
</feature>
<dbReference type="Proteomes" id="UP000307440">
    <property type="component" value="Unassembled WGS sequence"/>
</dbReference>
<protein>
    <submittedName>
        <fullName evidence="3">Uncharacterized protein</fullName>
    </submittedName>
</protein>
<evidence type="ECO:0000313" key="4">
    <source>
        <dbReference type="Proteomes" id="UP000307440"/>
    </source>
</evidence>
<accession>A0A5C3KJ66</accession>
<organism evidence="3 4">
    <name type="scientific">Coprinopsis marcescibilis</name>
    <name type="common">Agaric fungus</name>
    <name type="synonym">Psathyrella marcescibilis</name>
    <dbReference type="NCBI Taxonomy" id="230819"/>
    <lineage>
        <taxon>Eukaryota</taxon>
        <taxon>Fungi</taxon>
        <taxon>Dikarya</taxon>
        <taxon>Basidiomycota</taxon>
        <taxon>Agaricomycotina</taxon>
        <taxon>Agaricomycetes</taxon>
        <taxon>Agaricomycetidae</taxon>
        <taxon>Agaricales</taxon>
        <taxon>Agaricineae</taxon>
        <taxon>Psathyrellaceae</taxon>
        <taxon>Coprinopsis</taxon>
    </lineage>
</organism>
<keyword evidence="4" id="KW-1185">Reference proteome</keyword>
<proteinExistence type="predicted"/>
<gene>
    <name evidence="3" type="ORF">FA15DRAFT_138598</name>
</gene>
<dbReference type="AlphaFoldDB" id="A0A5C3KJ66"/>
<feature type="transmembrane region" description="Helical" evidence="2">
    <location>
        <begin position="45"/>
        <end position="67"/>
    </location>
</feature>
<evidence type="ECO:0000313" key="3">
    <source>
        <dbReference type="EMBL" id="TFK20210.1"/>
    </source>
</evidence>
<reference evidence="3 4" key="1">
    <citation type="journal article" date="2019" name="Nat. Ecol. Evol.">
        <title>Megaphylogeny resolves global patterns of mushroom evolution.</title>
        <authorList>
            <person name="Varga T."/>
            <person name="Krizsan K."/>
            <person name="Foldi C."/>
            <person name="Dima B."/>
            <person name="Sanchez-Garcia M."/>
            <person name="Sanchez-Ramirez S."/>
            <person name="Szollosi G.J."/>
            <person name="Szarkandi J.G."/>
            <person name="Papp V."/>
            <person name="Albert L."/>
            <person name="Andreopoulos W."/>
            <person name="Angelini C."/>
            <person name="Antonin V."/>
            <person name="Barry K.W."/>
            <person name="Bougher N.L."/>
            <person name="Buchanan P."/>
            <person name="Buyck B."/>
            <person name="Bense V."/>
            <person name="Catcheside P."/>
            <person name="Chovatia M."/>
            <person name="Cooper J."/>
            <person name="Damon W."/>
            <person name="Desjardin D."/>
            <person name="Finy P."/>
            <person name="Geml J."/>
            <person name="Haridas S."/>
            <person name="Hughes K."/>
            <person name="Justo A."/>
            <person name="Karasinski D."/>
            <person name="Kautmanova I."/>
            <person name="Kiss B."/>
            <person name="Kocsube S."/>
            <person name="Kotiranta H."/>
            <person name="LaButti K.M."/>
            <person name="Lechner B.E."/>
            <person name="Liimatainen K."/>
            <person name="Lipzen A."/>
            <person name="Lukacs Z."/>
            <person name="Mihaltcheva S."/>
            <person name="Morgado L.N."/>
            <person name="Niskanen T."/>
            <person name="Noordeloos M.E."/>
            <person name="Ohm R.A."/>
            <person name="Ortiz-Santana B."/>
            <person name="Ovrebo C."/>
            <person name="Racz N."/>
            <person name="Riley R."/>
            <person name="Savchenko A."/>
            <person name="Shiryaev A."/>
            <person name="Soop K."/>
            <person name="Spirin V."/>
            <person name="Szebenyi C."/>
            <person name="Tomsovsky M."/>
            <person name="Tulloss R.E."/>
            <person name="Uehling J."/>
            <person name="Grigoriev I.V."/>
            <person name="Vagvolgyi C."/>
            <person name="Papp T."/>
            <person name="Martin F.M."/>
            <person name="Miettinen O."/>
            <person name="Hibbett D.S."/>
            <person name="Nagy L.G."/>
        </authorList>
    </citation>
    <scope>NUCLEOTIDE SEQUENCE [LARGE SCALE GENOMIC DNA]</scope>
    <source>
        <strain evidence="3 4">CBS 121175</strain>
    </source>
</reference>
<sequence>MSPATKYSVGGSHQAYRSDMSSGEKDLPHPLHVAASDFLLNSTTLITMVSFGSATYGLSPVAISVMFSPLLMVRSYIPPLI</sequence>
<name>A0A5C3KJ66_COPMA</name>
<evidence type="ECO:0000256" key="1">
    <source>
        <dbReference type="SAM" id="MobiDB-lite"/>
    </source>
</evidence>
<dbReference type="EMBL" id="ML210308">
    <property type="protein sequence ID" value="TFK20210.1"/>
    <property type="molecule type" value="Genomic_DNA"/>
</dbReference>
<keyword evidence="2" id="KW-0472">Membrane</keyword>